<evidence type="ECO:0000256" key="7">
    <source>
        <dbReference type="ARBA" id="ARBA00022989"/>
    </source>
</evidence>
<keyword evidence="5 9" id="KW-0769">Symport</keyword>
<comment type="catalytic activity">
    <reaction evidence="9">
        <text>L-threonine(in) + Na(+)(in) = L-threonine(out) + Na(+)(out)</text>
        <dbReference type="Rhea" id="RHEA:69999"/>
        <dbReference type="ChEBI" id="CHEBI:29101"/>
        <dbReference type="ChEBI" id="CHEBI:57926"/>
    </reaction>
</comment>
<sequence>MAHSSHPLVRFYFKVGLVLQILLGLIFGAILADVSKNTALNMSLLGDLFINALKSVAPLLVLILVISSISNHQHGKQANMRSLITLYLVGMMLAALLATVASFLFPSQISFGDTLNNLELSPPNGITEVLKTLLGKMIDNPINALMNANYIGLIVWGVGIGLALRHSSQTTKTMMNDLSYAISFIVRIIIRFAPLGVFGLVASTLAETGFDEIEKYAHLLIVLVSCMVIVALVINPLLAYLVMRKNPYPLVFTALKESAIPAFFTRSSAANIPVNMEICKKYNMDEDTYTVAVPLGAAINMSGAAVTITVLTLATVNSMPVSAGIHVDIYSAVLLCIVTSVCACGASGIAGGSLLLIPVACSMFGIPNEISAKVIGIGIAIGVIQDSVETALNSSSDVVFIGAVSSAAQKKQNNTTKIKYSNLSNW</sequence>
<gene>
    <name evidence="9" type="primary">sstT</name>
    <name evidence="10" type="ORF">GA0061080_100453</name>
</gene>
<dbReference type="STRING" id="1798183.GA0061080_100453"/>
<dbReference type="EMBL" id="FMBA01000004">
    <property type="protein sequence ID" value="SCB80692.1"/>
    <property type="molecule type" value="Genomic_DNA"/>
</dbReference>
<comment type="subcellular location">
    <subcellularLocation>
        <location evidence="9">Cell membrane</location>
        <topology evidence="9">Multi-pass membrane protein</topology>
    </subcellularLocation>
    <subcellularLocation>
        <location evidence="1">Membrane</location>
        <topology evidence="1">Multi-pass membrane protein</topology>
    </subcellularLocation>
</comment>
<dbReference type="SUPFAM" id="SSF118215">
    <property type="entry name" value="Proton glutamate symport protein"/>
    <property type="match status" value="1"/>
</dbReference>
<dbReference type="AlphaFoldDB" id="A0A1C3ZEK3"/>
<evidence type="ECO:0000256" key="8">
    <source>
        <dbReference type="ARBA" id="ARBA00023136"/>
    </source>
</evidence>
<dbReference type="PRINTS" id="PR00173">
    <property type="entry name" value="EDTRNSPORT"/>
</dbReference>
<dbReference type="PANTHER" id="PTHR42865:SF8">
    <property type="entry name" value="SERINE_THREONINE TRANSPORTER SSTT"/>
    <property type="match status" value="1"/>
</dbReference>
<keyword evidence="6 9" id="KW-0029">Amino-acid transport</keyword>
<dbReference type="GO" id="GO:0032329">
    <property type="term" value="P:serine transport"/>
    <property type="evidence" value="ECO:0007669"/>
    <property type="project" value="InterPro"/>
</dbReference>
<feature type="transmembrane region" description="Helical" evidence="9">
    <location>
        <begin position="12"/>
        <end position="32"/>
    </location>
</feature>
<dbReference type="RefSeq" id="WP_091120033.1">
    <property type="nucleotide sequence ID" value="NZ_FMBA01000004.1"/>
</dbReference>
<evidence type="ECO:0000256" key="4">
    <source>
        <dbReference type="ARBA" id="ARBA00022692"/>
    </source>
</evidence>
<feature type="transmembrane region" description="Helical" evidence="9">
    <location>
        <begin position="329"/>
        <end position="357"/>
    </location>
</feature>
<evidence type="ECO:0000256" key="5">
    <source>
        <dbReference type="ARBA" id="ARBA00022847"/>
    </source>
</evidence>
<dbReference type="FunFam" id="1.10.3860.10:FF:000003">
    <property type="entry name" value="Serine/threonine transporter sstT"/>
    <property type="match status" value="1"/>
</dbReference>
<comment type="catalytic activity">
    <reaction evidence="9">
        <text>L-serine(in) + Na(+)(in) = L-serine(out) + Na(+)(out)</text>
        <dbReference type="Rhea" id="RHEA:29575"/>
        <dbReference type="ChEBI" id="CHEBI:29101"/>
        <dbReference type="ChEBI" id="CHEBI:33384"/>
    </reaction>
</comment>
<evidence type="ECO:0000313" key="11">
    <source>
        <dbReference type="Proteomes" id="UP000199698"/>
    </source>
</evidence>
<accession>A0A1C3ZEK3</accession>
<dbReference type="OrthoDB" id="9768885at2"/>
<proteinExistence type="inferred from homology"/>
<evidence type="ECO:0000256" key="2">
    <source>
        <dbReference type="ARBA" id="ARBA00022448"/>
    </source>
</evidence>
<dbReference type="GO" id="GO:0015293">
    <property type="term" value="F:symporter activity"/>
    <property type="evidence" value="ECO:0007669"/>
    <property type="project" value="UniProtKB-UniRule"/>
</dbReference>
<evidence type="ECO:0000256" key="1">
    <source>
        <dbReference type="ARBA" id="ARBA00004141"/>
    </source>
</evidence>
<dbReference type="InterPro" id="IPR036458">
    <property type="entry name" value="Na:dicarbo_symporter_sf"/>
</dbReference>
<dbReference type="GO" id="GO:0015826">
    <property type="term" value="P:threonine transport"/>
    <property type="evidence" value="ECO:0007669"/>
    <property type="project" value="InterPro"/>
</dbReference>
<organism evidence="10 11">
    <name type="scientific">Gilliamella intestini</name>
    <dbReference type="NCBI Taxonomy" id="1798183"/>
    <lineage>
        <taxon>Bacteria</taxon>
        <taxon>Pseudomonadati</taxon>
        <taxon>Pseudomonadota</taxon>
        <taxon>Gammaproteobacteria</taxon>
        <taxon>Orbales</taxon>
        <taxon>Orbaceae</taxon>
        <taxon>Gilliamella</taxon>
    </lineage>
</organism>
<keyword evidence="7 9" id="KW-1133">Transmembrane helix</keyword>
<name>A0A1C3ZEK3_9GAMM</name>
<dbReference type="Gene3D" id="1.10.3860.10">
    <property type="entry name" value="Sodium:dicarboxylate symporter"/>
    <property type="match status" value="1"/>
</dbReference>
<feature type="transmembrane region" description="Helical" evidence="9">
    <location>
        <begin position="144"/>
        <end position="164"/>
    </location>
</feature>
<reference evidence="11" key="1">
    <citation type="submission" date="2016-08" db="EMBL/GenBank/DDBJ databases">
        <authorList>
            <person name="Varghese N."/>
            <person name="Submissions Spin"/>
        </authorList>
    </citation>
    <scope>NUCLEOTIDE SEQUENCE [LARGE SCALE GENOMIC DNA]</scope>
    <source>
        <strain evidence="11">R-53144</strain>
    </source>
</reference>
<comment type="function">
    <text evidence="9">Involved in the import of serine and threonine into the cell, with the concomitant import of sodium (symport system).</text>
</comment>
<keyword evidence="8 9" id="KW-0472">Membrane</keyword>
<feature type="transmembrane region" description="Helical" evidence="9">
    <location>
        <begin position="184"/>
        <end position="206"/>
    </location>
</feature>
<feature type="transmembrane region" description="Helical" evidence="9">
    <location>
        <begin position="218"/>
        <end position="242"/>
    </location>
</feature>
<keyword evidence="11" id="KW-1185">Reference proteome</keyword>
<feature type="transmembrane region" description="Helical" evidence="9">
    <location>
        <begin position="83"/>
        <end position="105"/>
    </location>
</feature>
<evidence type="ECO:0000313" key="10">
    <source>
        <dbReference type="EMBL" id="SCB80692.1"/>
    </source>
</evidence>
<dbReference type="GO" id="GO:0005886">
    <property type="term" value="C:plasma membrane"/>
    <property type="evidence" value="ECO:0007669"/>
    <property type="project" value="UniProtKB-SubCell"/>
</dbReference>
<keyword evidence="4 9" id="KW-0812">Transmembrane</keyword>
<dbReference type="InterPro" id="IPR001991">
    <property type="entry name" value="Na-dicarboxylate_symporter"/>
</dbReference>
<evidence type="ECO:0000256" key="6">
    <source>
        <dbReference type="ARBA" id="ARBA00022970"/>
    </source>
</evidence>
<dbReference type="Proteomes" id="UP000199698">
    <property type="component" value="Unassembled WGS sequence"/>
</dbReference>
<keyword evidence="2 9" id="KW-0813">Transport</keyword>
<feature type="transmembrane region" description="Helical" evidence="9">
    <location>
        <begin position="291"/>
        <end position="317"/>
    </location>
</feature>
<evidence type="ECO:0000256" key="3">
    <source>
        <dbReference type="ARBA" id="ARBA00022475"/>
    </source>
</evidence>
<comment type="similarity">
    <text evidence="9">Belongs to the dicarboxylate/amino acid:cation symporter (DAACS) (TC 2.A.23) family.</text>
</comment>
<dbReference type="GO" id="GO:0015171">
    <property type="term" value="F:amino acid transmembrane transporter activity"/>
    <property type="evidence" value="ECO:0007669"/>
    <property type="project" value="UniProtKB-UniRule"/>
</dbReference>
<feature type="transmembrane region" description="Helical" evidence="9">
    <location>
        <begin position="52"/>
        <end position="71"/>
    </location>
</feature>
<dbReference type="NCBIfam" id="NF010151">
    <property type="entry name" value="PRK13628.1"/>
    <property type="match status" value="1"/>
</dbReference>
<keyword evidence="3 9" id="KW-1003">Cell membrane</keyword>
<dbReference type="InterPro" id="IPR023025">
    <property type="entry name" value="Ser_Thr_transp_SstT"/>
</dbReference>
<evidence type="ECO:0000256" key="9">
    <source>
        <dbReference type="HAMAP-Rule" id="MF_01582"/>
    </source>
</evidence>
<protein>
    <recommendedName>
        <fullName evidence="9">Serine/threonine transporter SstT</fullName>
    </recommendedName>
    <alternativeName>
        <fullName evidence="9">Na(+)/serine-threonine symporter</fullName>
    </alternativeName>
</protein>
<dbReference type="Pfam" id="PF00375">
    <property type="entry name" value="SDF"/>
    <property type="match status" value="1"/>
</dbReference>
<dbReference type="HAMAP" id="MF_01582">
    <property type="entry name" value="Ser_Thr_transp_SstT"/>
    <property type="match status" value="1"/>
</dbReference>
<dbReference type="PANTHER" id="PTHR42865">
    <property type="entry name" value="PROTON/GLUTAMATE-ASPARTATE SYMPORTER"/>
    <property type="match status" value="1"/>
</dbReference>